<organism evidence="1 2">
    <name type="scientific">Babesia duncani</name>
    <dbReference type="NCBI Taxonomy" id="323732"/>
    <lineage>
        <taxon>Eukaryota</taxon>
        <taxon>Sar</taxon>
        <taxon>Alveolata</taxon>
        <taxon>Apicomplexa</taxon>
        <taxon>Aconoidasida</taxon>
        <taxon>Piroplasmida</taxon>
        <taxon>Babesiidae</taxon>
        <taxon>Babesia</taxon>
    </lineage>
</organism>
<gene>
    <name evidence="1" type="ORF">BdWA1_003530</name>
</gene>
<dbReference type="RefSeq" id="XP_067801845.1">
    <property type="nucleotide sequence ID" value="XM_067948540.1"/>
</dbReference>
<accession>A0AAD9PID5</accession>
<dbReference type="KEGG" id="bdw:94337827"/>
<dbReference type="AlphaFoldDB" id="A0AAD9PID5"/>
<comment type="caution">
    <text evidence="1">The sequence shown here is derived from an EMBL/GenBank/DDBJ whole genome shotgun (WGS) entry which is preliminary data.</text>
</comment>
<reference evidence="1" key="1">
    <citation type="journal article" date="2023" name="Nat. Microbiol.">
        <title>Babesia duncani multi-omics identifies virulence factors and drug targets.</title>
        <authorList>
            <person name="Singh P."/>
            <person name="Lonardi S."/>
            <person name="Liang Q."/>
            <person name="Vydyam P."/>
            <person name="Khabirova E."/>
            <person name="Fang T."/>
            <person name="Gihaz S."/>
            <person name="Thekkiniath J."/>
            <person name="Munshi M."/>
            <person name="Abel S."/>
            <person name="Ciampossin L."/>
            <person name="Batugedara G."/>
            <person name="Gupta M."/>
            <person name="Lu X.M."/>
            <person name="Lenz T."/>
            <person name="Chakravarty S."/>
            <person name="Cornillot E."/>
            <person name="Hu Y."/>
            <person name="Ma W."/>
            <person name="Gonzalez L.M."/>
            <person name="Sanchez S."/>
            <person name="Estrada K."/>
            <person name="Sanchez-Flores A."/>
            <person name="Montero E."/>
            <person name="Harb O.S."/>
            <person name="Le Roch K.G."/>
            <person name="Mamoun C.B."/>
        </authorList>
    </citation>
    <scope>NUCLEOTIDE SEQUENCE</scope>
    <source>
        <strain evidence="1">WA1</strain>
    </source>
</reference>
<dbReference type="EMBL" id="JALLKP010000016">
    <property type="protein sequence ID" value="KAK2195002.1"/>
    <property type="molecule type" value="Genomic_DNA"/>
</dbReference>
<keyword evidence="2" id="KW-1185">Reference proteome</keyword>
<sequence length="131" mass="15481">MVACVWIPIHKQVYILNVMIKTNHVALLALIVMLNASKCVYGVRKFSIFPQAAYTCFRPFLRKPQVRNRISREERKRRSSFSKQLHREMRLKYWKRHAESINELVPFDNDIPDVDPRRYVCQIVSHSPGAL</sequence>
<evidence type="ECO:0000313" key="1">
    <source>
        <dbReference type="EMBL" id="KAK2195002.1"/>
    </source>
</evidence>
<protein>
    <submittedName>
        <fullName evidence="1">Uncharacterized protein</fullName>
    </submittedName>
</protein>
<name>A0AAD9PID5_9APIC</name>
<proteinExistence type="predicted"/>
<evidence type="ECO:0000313" key="2">
    <source>
        <dbReference type="Proteomes" id="UP001214638"/>
    </source>
</evidence>
<dbReference type="Proteomes" id="UP001214638">
    <property type="component" value="Unassembled WGS sequence"/>
</dbReference>
<dbReference type="GeneID" id="94337827"/>